<feature type="compositionally biased region" description="Polar residues" evidence="1">
    <location>
        <begin position="39"/>
        <end position="55"/>
    </location>
</feature>
<evidence type="ECO:0000313" key="4">
    <source>
        <dbReference type="Proteomes" id="UP000053110"/>
    </source>
</evidence>
<dbReference type="EMBL" id="KE373622">
    <property type="protein sequence ID" value="EPQ67368.1"/>
    <property type="molecule type" value="Genomic_DNA"/>
</dbReference>
<sequence length="145" mass="16394">MSTIEDKRHKCSVPFLLNSQIMRGSVQPSAAVMRPSEMKNISGNSSSIIQPQNSGPHLKKSNDVFKKPPDISDRSSWSEEEEAAMILMRMKLDDSSSYAKETSEGSGHSRPQCKRRKRKKAFSRAKRRGNSKPPKSTYVGKLRRR</sequence>
<reference evidence="2" key="2">
    <citation type="submission" date="2013-01" db="EMBL/GenBank/DDBJ databases">
        <title>The wheat powdery mildew genome reveals unique evolution of an obligate biotroph.</title>
        <authorList>
            <person name="Oberhaensli S."/>
            <person name="Wicker T."/>
            <person name="Keller B."/>
        </authorList>
    </citation>
    <scope>NUCLEOTIDE SEQUENCE</scope>
    <source>
        <strain evidence="2">96224</strain>
    </source>
</reference>
<gene>
    <name evidence="2" type="ORF">BGT96224_Ac31380</name>
    <name evidence="3" type="ORF">BGT96224V2_LOCUS852</name>
</gene>
<dbReference type="HOGENOM" id="CLU_1786529_0_0_1"/>
<dbReference type="Proteomes" id="UP000053110">
    <property type="component" value="Unassembled WGS sequence"/>
</dbReference>
<evidence type="ECO:0000313" key="2">
    <source>
        <dbReference type="EMBL" id="EPQ67368.1"/>
    </source>
</evidence>
<feature type="region of interest" description="Disordered" evidence="1">
    <location>
        <begin position="27"/>
        <end position="79"/>
    </location>
</feature>
<feature type="compositionally biased region" description="Polar residues" evidence="1">
    <location>
        <begin position="95"/>
        <end position="106"/>
    </location>
</feature>
<dbReference type="EMBL" id="UIGY01000001">
    <property type="protein sequence ID" value="SUZ07445.1"/>
    <property type="molecule type" value="Genomic_DNA"/>
</dbReference>
<feature type="compositionally biased region" description="Basic and acidic residues" evidence="1">
    <location>
        <begin position="60"/>
        <end position="77"/>
    </location>
</feature>
<protein>
    <submittedName>
        <fullName evidence="3">BgtAc-31380</fullName>
    </submittedName>
</protein>
<evidence type="ECO:0000256" key="1">
    <source>
        <dbReference type="SAM" id="MobiDB-lite"/>
    </source>
</evidence>
<accession>A0A061HM87</accession>
<dbReference type="AlphaFoldDB" id="A0A061HM87"/>
<feature type="region of interest" description="Disordered" evidence="1">
    <location>
        <begin position="94"/>
        <end position="145"/>
    </location>
</feature>
<feature type="compositionally biased region" description="Basic residues" evidence="1">
    <location>
        <begin position="111"/>
        <end position="130"/>
    </location>
</feature>
<reference evidence="3" key="3">
    <citation type="submission" date="2018-07" db="EMBL/GenBank/DDBJ databases">
        <authorList>
            <person name="Quirk P.G."/>
            <person name="Krulwich T.A."/>
        </authorList>
    </citation>
    <scope>NUCLEOTIDE SEQUENCE</scope>
    <source>
        <strain evidence="3">96224</strain>
    </source>
</reference>
<organism evidence="3">
    <name type="scientific">Blumeria graminis f. sp. tritici 96224</name>
    <dbReference type="NCBI Taxonomy" id="1268274"/>
    <lineage>
        <taxon>Eukaryota</taxon>
        <taxon>Fungi</taxon>
        <taxon>Dikarya</taxon>
        <taxon>Ascomycota</taxon>
        <taxon>Pezizomycotina</taxon>
        <taxon>Leotiomycetes</taxon>
        <taxon>Erysiphales</taxon>
        <taxon>Erysiphaceae</taxon>
        <taxon>Blumeria</taxon>
    </lineage>
</organism>
<proteinExistence type="predicted"/>
<reference evidence="4" key="1">
    <citation type="journal article" date="2013" name="Nat. Genet.">
        <title>The wheat powdery mildew genome shows the unique evolution of an obligate biotroph.</title>
        <authorList>
            <person name="Wicker T."/>
            <person name="Oberhaensli S."/>
            <person name="Parlange F."/>
            <person name="Buchmann J.P."/>
            <person name="Shatalina M."/>
            <person name="Roffler S."/>
            <person name="Ben-David R."/>
            <person name="Dolezel J."/>
            <person name="Simkova H."/>
            <person name="Schulze-Lefert P."/>
            <person name="Spanu P.D."/>
            <person name="Bruggmann R."/>
            <person name="Amselem J."/>
            <person name="Quesneville H."/>
            <person name="Ver Loren van Themaat E."/>
            <person name="Paape T."/>
            <person name="Shimizu K.K."/>
            <person name="Keller B."/>
        </authorList>
    </citation>
    <scope>NUCLEOTIDE SEQUENCE [LARGE SCALE GENOMIC DNA]</scope>
    <source>
        <strain evidence="4">96224</strain>
    </source>
</reference>
<name>A0A061HM87_BLUGR</name>
<evidence type="ECO:0000313" key="3">
    <source>
        <dbReference type="EMBL" id="SUZ07445.1"/>
    </source>
</evidence>
<feature type="non-terminal residue" evidence="3">
    <location>
        <position position="145"/>
    </location>
</feature>